<dbReference type="NCBIfam" id="TIGR01725">
    <property type="entry name" value="phge_HK97_gp10"/>
    <property type="match status" value="1"/>
</dbReference>
<evidence type="ECO:0008006" key="2">
    <source>
        <dbReference type="Google" id="ProtNLM"/>
    </source>
</evidence>
<proteinExistence type="predicted"/>
<gene>
    <name evidence="1" type="ORF">LCGC14_0630250</name>
</gene>
<evidence type="ECO:0000313" key="1">
    <source>
        <dbReference type="EMBL" id="KKN50676.1"/>
    </source>
</evidence>
<sequence length="111" mass="12385">MVLDLKVTTTFGKGVKGKFLDAIERGFQRGMLLEVLPDAVKNSPFEFGNNRRSINFELKRTSDGIEGSIFSQSGYGGYLEVGTSKMPARPYLRPAVEKNREKILEEILGEV</sequence>
<dbReference type="AlphaFoldDB" id="A0A0F9TNJ3"/>
<protein>
    <recommendedName>
        <fullName evidence="2">HK97 gp10 family phage protein</fullName>
    </recommendedName>
</protein>
<comment type="caution">
    <text evidence="1">The sequence shown here is derived from an EMBL/GenBank/DDBJ whole genome shotgun (WGS) entry which is preliminary data.</text>
</comment>
<reference evidence="1" key="1">
    <citation type="journal article" date="2015" name="Nature">
        <title>Complex archaea that bridge the gap between prokaryotes and eukaryotes.</title>
        <authorList>
            <person name="Spang A."/>
            <person name="Saw J.H."/>
            <person name="Jorgensen S.L."/>
            <person name="Zaremba-Niedzwiedzka K."/>
            <person name="Martijn J."/>
            <person name="Lind A.E."/>
            <person name="van Eijk R."/>
            <person name="Schleper C."/>
            <person name="Guy L."/>
            <person name="Ettema T.J."/>
        </authorList>
    </citation>
    <scope>NUCLEOTIDE SEQUENCE</scope>
</reference>
<organism evidence="1">
    <name type="scientific">marine sediment metagenome</name>
    <dbReference type="NCBI Taxonomy" id="412755"/>
    <lineage>
        <taxon>unclassified sequences</taxon>
        <taxon>metagenomes</taxon>
        <taxon>ecological metagenomes</taxon>
    </lineage>
</organism>
<dbReference type="InterPro" id="IPR010064">
    <property type="entry name" value="HK97-gp10_tail"/>
</dbReference>
<accession>A0A0F9TNJ3</accession>
<name>A0A0F9TNJ3_9ZZZZ</name>
<dbReference type="EMBL" id="LAZR01001100">
    <property type="protein sequence ID" value="KKN50676.1"/>
    <property type="molecule type" value="Genomic_DNA"/>
</dbReference>